<dbReference type="Pfam" id="PF00263">
    <property type="entry name" value="Secretin"/>
    <property type="match status" value="1"/>
</dbReference>
<dbReference type="NCBIfam" id="TIGR02515">
    <property type="entry name" value="IV_pilus_PilQ"/>
    <property type="match status" value="1"/>
</dbReference>
<dbReference type="InterPro" id="IPR001775">
    <property type="entry name" value="GspD/PilQ"/>
</dbReference>
<evidence type="ECO:0000256" key="7">
    <source>
        <dbReference type="RuleBase" id="RU004004"/>
    </source>
</evidence>
<keyword evidence="11" id="KW-1185">Reference proteome</keyword>
<dbReference type="InterPro" id="IPR051808">
    <property type="entry name" value="Type_IV_pilus_biogenesis"/>
</dbReference>
<comment type="similarity">
    <text evidence="2">Belongs to the bacterial secretin family. PilQ subfamily.</text>
</comment>
<dbReference type="InterPro" id="IPR004845">
    <property type="entry name" value="T2SS_GspD_CS"/>
</dbReference>
<dbReference type="GO" id="GO:0009279">
    <property type="term" value="C:cell outer membrane"/>
    <property type="evidence" value="ECO:0007669"/>
    <property type="project" value="UniProtKB-SubCell"/>
</dbReference>
<evidence type="ECO:0000256" key="4">
    <source>
        <dbReference type="ARBA" id="ARBA00022729"/>
    </source>
</evidence>
<dbReference type="GO" id="GO:0009306">
    <property type="term" value="P:protein secretion"/>
    <property type="evidence" value="ECO:0007669"/>
    <property type="project" value="InterPro"/>
</dbReference>
<keyword evidence="6" id="KW-0998">Cell outer membrane</keyword>
<dbReference type="EMBL" id="JRUQ01000049">
    <property type="protein sequence ID" value="KGT91114.1"/>
    <property type="molecule type" value="Genomic_DNA"/>
</dbReference>
<dbReference type="Pfam" id="PF03958">
    <property type="entry name" value="Secretin_N"/>
    <property type="match status" value="1"/>
</dbReference>
<protein>
    <submittedName>
        <fullName evidence="10">Porin</fullName>
    </submittedName>
</protein>
<comment type="subcellular location">
    <subcellularLocation>
        <location evidence="1 7">Cell outer membrane</location>
    </subcellularLocation>
</comment>
<dbReference type="Gene3D" id="3.30.1370.130">
    <property type="match status" value="1"/>
</dbReference>
<accession>A0A0A3Z042</accession>
<evidence type="ECO:0000256" key="1">
    <source>
        <dbReference type="ARBA" id="ARBA00004442"/>
    </source>
</evidence>
<feature type="domain" description="NolW-like" evidence="9">
    <location>
        <begin position="97"/>
        <end position="161"/>
    </location>
</feature>
<dbReference type="PANTHER" id="PTHR30604:SF1">
    <property type="entry name" value="DNA UTILIZATION PROTEIN HOFQ"/>
    <property type="match status" value="1"/>
</dbReference>
<dbReference type="InterPro" id="IPR013355">
    <property type="entry name" value="Pilus_4_PilQ"/>
</dbReference>
<dbReference type="Proteomes" id="UP000030351">
    <property type="component" value="Unassembled WGS sequence"/>
</dbReference>
<evidence type="ECO:0000259" key="8">
    <source>
        <dbReference type="Pfam" id="PF00263"/>
    </source>
</evidence>
<reference evidence="10 11" key="1">
    <citation type="submission" date="2014-10" db="EMBL/GenBank/DDBJ databases">
        <title>Genome sequence of Erwinia typographi M043b.</title>
        <authorList>
            <person name="Chan K.-G."/>
            <person name="Tan W.-S."/>
        </authorList>
    </citation>
    <scope>NUCLEOTIDE SEQUENCE [LARGE SCALE GENOMIC DNA]</scope>
    <source>
        <strain evidence="10 11">M043b</strain>
    </source>
</reference>
<evidence type="ECO:0000256" key="2">
    <source>
        <dbReference type="ARBA" id="ARBA00006304"/>
    </source>
</evidence>
<gene>
    <name evidence="10" type="primary">hofQ</name>
    <name evidence="10" type="ORF">NG99_17290</name>
</gene>
<dbReference type="STRING" id="371042.NG99_17290"/>
<name>A0A0A3Z042_9GAMM</name>
<dbReference type="InterPro" id="IPR038591">
    <property type="entry name" value="NolW-like_sf"/>
</dbReference>
<evidence type="ECO:0000256" key="5">
    <source>
        <dbReference type="ARBA" id="ARBA00023136"/>
    </source>
</evidence>
<dbReference type="PRINTS" id="PR00811">
    <property type="entry name" value="BCTERIALGSPD"/>
</dbReference>
<evidence type="ECO:0000259" key="9">
    <source>
        <dbReference type="Pfam" id="PF03958"/>
    </source>
</evidence>
<evidence type="ECO:0000313" key="11">
    <source>
        <dbReference type="Proteomes" id="UP000030351"/>
    </source>
</evidence>
<comment type="caution">
    <text evidence="10">The sequence shown here is derived from an EMBL/GenBank/DDBJ whole genome shotgun (WGS) entry which is preliminary data.</text>
</comment>
<feature type="domain" description="Type II/III secretion system secretin-like" evidence="8">
    <location>
        <begin position="231"/>
        <end position="391"/>
    </location>
</feature>
<dbReference type="Gene3D" id="3.30.1370.120">
    <property type="match status" value="1"/>
</dbReference>
<keyword evidence="3 7" id="KW-0813">Transport</keyword>
<evidence type="ECO:0000313" key="10">
    <source>
        <dbReference type="EMBL" id="KGT91114.1"/>
    </source>
</evidence>
<keyword evidence="5" id="KW-0472">Membrane</keyword>
<dbReference type="InterPro" id="IPR005644">
    <property type="entry name" value="NolW-like"/>
</dbReference>
<dbReference type="PANTHER" id="PTHR30604">
    <property type="entry name" value="PROTEIN TRANSPORT PROTEIN HOFQ"/>
    <property type="match status" value="1"/>
</dbReference>
<dbReference type="NCBIfam" id="NF010083">
    <property type="entry name" value="PRK13568.1"/>
    <property type="match status" value="1"/>
</dbReference>
<evidence type="ECO:0000256" key="3">
    <source>
        <dbReference type="ARBA" id="ARBA00022448"/>
    </source>
</evidence>
<proteinExistence type="inferred from homology"/>
<dbReference type="PROSITE" id="PS00875">
    <property type="entry name" value="T2SP_D"/>
    <property type="match status" value="1"/>
</dbReference>
<sequence>MSLAFDEAPVGQVLQALASWQQLNLMVAPGVQGTLSLRLEKVPWQQALMLVARMAKLSVETEGNVLLVWPESWRQEQLHQQQIAREKEQNSLPLIAEVVTLAHADASTVNNSLLAERARLMTDRGSVTVDARTNSLLLRDTRLALDATSRWIRALDVPLEQVELAAHIVTINEESLRELGVRWGMRSDEQIARALRASQFRVALPVSEAAVTAGFTLARLDGKLLDLELSALEQENKLEIIASPRLFTSHQQAASIKQGTEIPYEVSSGSRGSTSVEFKEAVLGMEVTPVVQANGRILLKLHLSQNVPGRTMRSGEGEYLAIDKQEIQTQVTLKDGQTLALGGIFQRQNASGQRKVPLIGDIPLLGSLFRYDIQQQKRRELVIFITPRLIRDE</sequence>
<dbReference type="eggNOG" id="COG4796">
    <property type="taxonomic scope" value="Bacteria"/>
</dbReference>
<organism evidence="10 11">
    <name type="scientific">Erwinia typographi</name>
    <dbReference type="NCBI Taxonomy" id="371042"/>
    <lineage>
        <taxon>Bacteria</taxon>
        <taxon>Pseudomonadati</taxon>
        <taxon>Pseudomonadota</taxon>
        <taxon>Gammaproteobacteria</taxon>
        <taxon>Enterobacterales</taxon>
        <taxon>Erwiniaceae</taxon>
        <taxon>Erwinia</taxon>
    </lineage>
</organism>
<keyword evidence="4" id="KW-0732">Signal</keyword>
<evidence type="ECO:0000256" key="6">
    <source>
        <dbReference type="ARBA" id="ARBA00023237"/>
    </source>
</evidence>
<dbReference type="AlphaFoldDB" id="A0A0A3Z042"/>
<dbReference type="InterPro" id="IPR004846">
    <property type="entry name" value="T2SS/T3SS_dom"/>
</dbReference>